<gene>
    <name evidence="3" type="ORF">FOXG_09294</name>
</gene>
<feature type="region of interest" description="Disordered" evidence="1">
    <location>
        <begin position="120"/>
        <end position="165"/>
    </location>
</feature>
<dbReference type="OrthoDB" id="5105046at2759"/>
<reference evidence="3" key="2">
    <citation type="journal article" date="2010" name="Nature">
        <title>Comparative genomics reveals mobile pathogenicity chromosomes in Fusarium.</title>
        <authorList>
            <person name="Ma L.J."/>
            <person name="van der Does H.C."/>
            <person name="Borkovich K.A."/>
            <person name="Coleman J.J."/>
            <person name="Daboussi M.J."/>
            <person name="Di Pietro A."/>
            <person name="Dufresne M."/>
            <person name="Freitag M."/>
            <person name="Grabherr M."/>
            <person name="Henrissat B."/>
            <person name="Houterman P.M."/>
            <person name="Kang S."/>
            <person name="Shim W.B."/>
            <person name="Woloshuk C."/>
            <person name="Xie X."/>
            <person name="Xu J.R."/>
            <person name="Antoniw J."/>
            <person name="Baker S.E."/>
            <person name="Bluhm B.H."/>
            <person name="Breakspear A."/>
            <person name="Brown D.W."/>
            <person name="Butchko R.A."/>
            <person name="Chapman S."/>
            <person name="Coulson R."/>
            <person name="Coutinho P.M."/>
            <person name="Danchin E.G."/>
            <person name="Diener A."/>
            <person name="Gale L.R."/>
            <person name="Gardiner D.M."/>
            <person name="Goff S."/>
            <person name="Hammond-Kosack K.E."/>
            <person name="Hilburn K."/>
            <person name="Hua-Van A."/>
            <person name="Jonkers W."/>
            <person name="Kazan K."/>
            <person name="Kodira C.D."/>
            <person name="Koehrsen M."/>
            <person name="Kumar L."/>
            <person name="Lee Y.H."/>
            <person name="Li L."/>
            <person name="Manners J.M."/>
            <person name="Miranda-Saavedra D."/>
            <person name="Mukherjee M."/>
            <person name="Park G."/>
            <person name="Park J."/>
            <person name="Park S.Y."/>
            <person name="Proctor R.H."/>
            <person name="Regev A."/>
            <person name="Ruiz-Roldan M.C."/>
            <person name="Sain D."/>
            <person name="Sakthikumar S."/>
            <person name="Sykes S."/>
            <person name="Schwartz D.C."/>
            <person name="Turgeon B.G."/>
            <person name="Wapinski I."/>
            <person name="Yoder O."/>
            <person name="Young S."/>
            <person name="Zeng Q."/>
            <person name="Zhou S."/>
            <person name="Galagan J."/>
            <person name="Cuomo C.A."/>
            <person name="Kistler H.C."/>
            <person name="Rep M."/>
        </authorList>
    </citation>
    <scope>NUCLEOTIDE SEQUENCE [LARGE SCALE GENOMIC DNA]</scope>
    <source>
        <strain evidence="3">4287</strain>
    </source>
</reference>
<sequence>MQFSSIMIAAAGASVAAAQDYAPPAPVLDTTTLTSTTTRVITLTQCNPTVTNCPLRTTTSTEVVVTTSTAAPEVPTTSVYVPPTTSVYEPVVNTTSHELPTIISTPTISTTKKAPSAKTTFYPAGNTTTKAGPTAPGSYTTTKLPVPGSSTDVPANPGKPGYEDPQPFHRAYRRCQWSHRLFRLRRRCHGRCHGCSLLDAVNHLVTRSSLSLDRHELFFTSLMIPSCSS</sequence>
<evidence type="ECO:0000256" key="2">
    <source>
        <dbReference type="SAM" id="SignalP"/>
    </source>
</evidence>
<protein>
    <submittedName>
        <fullName evidence="3">Uncharacterized protein</fullName>
    </submittedName>
</protein>
<feature type="compositionally biased region" description="Polar residues" evidence="1">
    <location>
        <begin position="125"/>
        <end position="153"/>
    </location>
</feature>
<dbReference type="VEuPathDB" id="FungiDB:FOXG_09294"/>
<organism evidence="3 4">
    <name type="scientific">Fusarium oxysporum f. sp. lycopersici (strain 4287 / CBS 123668 / FGSC 9935 / NRRL 34936)</name>
    <name type="common">Fusarium vascular wilt of tomato</name>
    <dbReference type="NCBI Taxonomy" id="426428"/>
    <lineage>
        <taxon>Eukaryota</taxon>
        <taxon>Fungi</taxon>
        <taxon>Dikarya</taxon>
        <taxon>Ascomycota</taxon>
        <taxon>Pezizomycotina</taxon>
        <taxon>Sordariomycetes</taxon>
        <taxon>Hypocreomycetidae</taxon>
        <taxon>Hypocreales</taxon>
        <taxon>Nectriaceae</taxon>
        <taxon>Fusarium</taxon>
        <taxon>Fusarium oxysporum species complex</taxon>
    </lineage>
</organism>
<dbReference type="GeneID" id="28950868"/>
<proteinExistence type="predicted"/>
<dbReference type="EMBL" id="DS231706">
    <property type="protein sequence ID" value="KNB08383.1"/>
    <property type="molecule type" value="Genomic_DNA"/>
</dbReference>
<evidence type="ECO:0000313" key="4">
    <source>
        <dbReference type="Proteomes" id="UP000009097"/>
    </source>
</evidence>
<dbReference type="Proteomes" id="UP000009097">
    <property type="component" value="Unassembled WGS sequence"/>
</dbReference>
<evidence type="ECO:0000256" key="1">
    <source>
        <dbReference type="SAM" id="MobiDB-lite"/>
    </source>
</evidence>
<feature type="signal peptide" evidence="2">
    <location>
        <begin position="1"/>
        <end position="18"/>
    </location>
</feature>
<accession>A0A0J9VB71</accession>
<dbReference type="KEGG" id="fox:FOXG_09294"/>
<reference evidence="3" key="1">
    <citation type="submission" date="2007-04" db="EMBL/GenBank/DDBJ databases">
        <authorList>
            <consortium name="The Broad Institute Genome Sequencing Platform"/>
            <person name="Birren B."/>
            <person name="Lander E."/>
            <person name="Galagan J."/>
            <person name="Nusbaum C."/>
            <person name="Devon K."/>
            <person name="Ma L.-J."/>
            <person name="Jaffe D."/>
            <person name="Butler J."/>
            <person name="Alvarez P."/>
            <person name="Gnerre S."/>
            <person name="Grabherr M."/>
            <person name="Kleber M."/>
            <person name="Mauceli E."/>
            <person name="Brockman W."/>
            <person name="MacCallum I.A."/>
            <person name="Young S."/>
            <person name="LaButti K."/>
            <person name="DeCaprio D."/>
            <person name="Crawford M."/>
            <person name="Koehrsen M."/>
            <person name="Engels R."/>
            <person name="Montgomery P."/>
            <person name="Pearson M."/>
            <person name="Howarth C."/>
            <person name="Larson L."/>
            <person name="White J."/>
            <person name="O'Leary S."/>
            <person name="Kodira C."/>
            <person name="Zeng Q."/>
            <person name="Yandava C."/>
            <person name="Alvarado L."/>
            <person name="Kistler C."/>
            <person name="Shim W.-B."/>
            <person name="Kang S."/>
            <person name="Woloshuk C."/>
        </authorList>
    </citation>
    <scope>NUCLEOTIDE SEQUENCE</scope>
    <source>
        <strain evidence="3">4287</strain>
    </source>
</reference>
<evidence type="ECO:0000313" key="3">
    <source>
        <dbReference type="EMBL" id="KNB08383.1"/>
    </source>
</evidence>
<name>A0A0J9VB71_FUSO4</name>
<keyword evidence="2" id="KW-0732">Signal</keyword>
<dbReference type="RefSeq" id="XP_018246428.1">
    <property type="nucleotide sequence ID" value="XM_018388379.1"/>
</dbReference>
<feature type="chain" id="PRO_5005324603" evidence="2">
    <location>
        <begin position="19"/>
        <end position="229"/>
    </location>
</feature>
<dbReference type="AlphaFoldDB" id="A0A0J9VB71"/>